<sequence length="204" mass="22853">MHKSNKPLSLSSVTYGFSLLLLLLACTSQAQTSDPRSAAISADFPYQSKFITVNGHSLHYIDEGNSDGDSFVFLHGNPTSSYLWRNIMHYLKADNRIIAVDNIGFGQSEQPSELDYTFQTHYDYIEKFISQLGLENIILVVHDWGSVLGLNYAMLNQHNVKAVVLMEALIPPAFPMAQKGFMANFRSPESGKKLLIEDNLFIES</sequence>
<proteinExistence type="predicted"/>
<evidence type="ECO:0000256" key="2">
    <source>
        <dbReference type="SAM" id="SignalP"/>
    </source>
</evidence>
<dbReference type="Pfam" id="PF00561">
    <property type="entry name" value="Abhydrolase_1"/>
    <property type="match status" value="1"/>
</dbReference>
<dbReference type="GO" id="GO:0004301">
    <property type="term" value="F:epoxide hydrolase activity"/>
    <property type="evidence" value="ECO:0007669"/>
    <property type="project" value="TreeGrafter"/>
</dbReference>
<dbReference type="InterPro" id="IPR051340">
    <property type="entry name" value="Haloalkane_dehalogenase"/>
</dbReference>
<dbReference type="EMBL" id="NVQR01000140">
    <property type="protein sequence ID" value="PCH59007.1"/>
    <property type="molecule type" value="Genomic_DNA"/>
</dbReference>
<name>A0A2A4MGZ1_9GAMM</name>
<dbReference type="Gene3D" id="3.40.50.1820">
    <property type="entry name" value="alpha/beta hydrolase"/>
    <property type="match status" value="1"/>
</dbReference>
<evidence type="ECO:0000259" key="3">
    <source>
        <dbReference type="Pfam" id="PF00561"/>
    </source>
</evidence>
<feature type="chain" id="PRO_5012291519" description="AB hydrolase-1 domain-containing protein" evidence="2">
    <location>
        <begin position="31"/>
        <end position="204"/>
    </location>
</feature>
<accession>A0A2A4MGZ1</accession>
<feature type="domain" description="AB hydrolase-1" evidence="3">
    <location>
        <begin position="71"/>
        <end position="178"/>
    </location>
</feature>
<evidence type="ECO:0000313" key="5">
    <source>
        <dbReference type="Proteomes" id="UP000218172"/>
    </source>
</evidence>
<evidence type="ECO:0000256" key="1">
    <source>
        <dbReference type="ARBA" id="ARBA00022801"/>
    </source>
</evidence>
<feature type="non-terminal residue" evidence="4">
    <location>
        <position position="204"/>
    </location>
</feature>
<reference evidence="5" key="1">
    <citation type="submission" date="2017-08" db="EMBL/GenBank/DDBJ databases">
        <title>A dynamic microbial community with high functional redundancy inhabits the cold, oxic subseafloor aquifer.</title>
        <authorList>
            <person name="Tully B.J."/>
            <person name="Wheat C.G."/>
            <person name="Glazer B.T."/>
            <person name="Huber J.A."/>
        </authorList>
    </citation>
    <scope>NUCLEOTIDE SEQUENCE [LARGE SCALE GENOMIC DNA]</scope>
</reference>
<dbReference type="Proteomes" id="UP000218172">
    <property type="component" value="Unassembled WGS sequence"/>
</dbReference>
<feature type="signal peptide" evidence="2">
    <location>
        <begin position="1"/>
        <end position="30"/>
    </location>
</feature>
<dbReference type="PANTHER" id="PTHR42977:SF3">
    <property type="entry name" value="AB HYDROLASE-1 DOMAIN-CONTAINING PROTEIN"/>
    <property type="match status" value="1"/>
</dbReference>
<evidence type="ECO:0000313" key="4">
    <source>
        <dbReference type="EMBL" id="PCH59007.1"/>
    </source>
</evidence>
<dbReference type="InterPro" id="IPR029058">
    <property type="entry name" value="AB_hydrolase_fold"/>
</dbReference>
<dbReference type="AlphaFoldDB" id="A0A2A4MGZ1"/>
<organism evidence="4 5">
    <name type="scientific">SAR86 cluster bacterium</name>
    <dbReference type="NCBI Taxonomy" id="2030880"/>
    <lineage>
        <taxon>Bacteria</taxon>
        <taxon>Pseudomonadati</taxon>
        <taxon>Pseudomonadota</taxon>
        <taxon>Gammaproteobacteria</taxon>
        <taxon>SAR86 cluster</taxon>
    </lineage>
</organism>
<protein>
    <recommendedName>
        <fullName evidence="3">AB hydrolase-1 domain-containing protein</fullName>
    </recommendedName>
</protein>
<dbReference type="PANTHER" id="PTHR42977">
    <property type="entry name" value="HYDROLASE-RELATED"/>
    <property type="match status" value="1"/>
</dbReference>
<dbReference type="PROSITE" id="PS51257">
    <property type="entry name" value="PROKAR_LIPOPROTEIN"/>
    <property type="match status" value="1"/>
</dbReference>
<dbReference type="InterPro" id="IPR000073">
    <property type="entry name" value="AB_hydrolase_1"/>
</dbReference>
<dbReference type="SUPFAM" id="SSF53474">
    <property type="entry name" value="alpha/beta-Hydrolases"/>
    <property type="match status" value="1"/>
</dbReference>
<comment type="caution">
    <text evidence="4">The sequence shown here is derived from an EMBL/GenBank/DDBJ whole genome shotgun (WGS) entry which is preliminary data.</text>
</comment>
<gene>
    <name evidence="4" type="ORF">COC19_07885</name>
</gene>
<keyword evidence="2" id="KW-0732">Signal</keyword>
<keyword evidence="1" id="KW-0378">Hydrolase</keyword>